<proteinExistence type="inferred from homology"/>
<dbReference type="InterPro" id="IPR011249">
    <property type="entry name" value="Metalloenz_LuxS/M16"/>
</dbReference>
<keyword evidence="3" id="KW-0479">Metal-binding</keyword>
<keyword evidence="2" id="KW-0645">Protease</keyword>
<dbReference type="GO" id="GO:0046872">
    <property type="term" value="F:metal ion binding"/>
    <property type="evidence" value="ECO:0007669"/>
    <property type="project" value="UniProtKB-KW"/>
</dbReference>
<dbReference type="PANTHER" id="PTHR43690">
    <property type="entry name" value="NARDILYSIN"/>
    <property type="match status" value="1"/>
</dbReference>
<evidence type="ECO:0000256" key="1">
    <source>
        <dbReference type="ARBA" id="ARBA00007261"/>
    </source>
</evidence>
<sequence>MAVGGVTFKSDDIVIKSPNDCRLYRYIQLENGLCALIVHDPEIYPDGALEPSKAPANTKKKKEEEKPMTRKRRRKAISEDDETKKKRMRRVKMMKLKGKRRERKMPLRQEAAAMCVGMGSFADPSEAQGLAHFLEEIDLQGLRQEDSFECVNPFLFALADSKAAWVEDVESLLL</sequence>
<evidence type="ECO:0000313" key="9">
    <source>
        <dbReference type="EMBL" id="RVX23016.1"/>
    </source>
</evidence>
<comment type="similarity">
    <text evidence="1">Belongs to the peptidase M16 family.</text>
</comment>
<dbReference type="GO" id="GO:0006508">
    <property type="term" value="P:proteolysis"/>
    <property type="evidence" value="ECO:0007669"/>
    <property type="project" value="UniProtKB-KW"/>
</dbReference>
<dbReference type="Gene3D" id="3.30.830.10">
    <property type="entry name" value="Metalloenzyme, LuxS/M16 peptidase-like"/>
    <property type="match status" value="1"/>
</dbReference>
<keyword evidence="5" id="KW-0862">Zinc</keyword>
<evidence type="ECO:0000256" key="4">
    <source>
        <dbReference type="ARBA" id="ARBA00022801"/>
    </source>
</evidence>
<evidence type="ECO:0000313" key="10">
    <source>
        <dbReference type="Proteomes" id="UP000288805"/>
    </source>
</evidence>
<dbReference type="AlphaFoldDB" id="A0A438KP84"/>
<protein>
    <submittedName>
        <fullName evidence="9">Nardilysin-like</fullName>
    </submittedName>
</protein>
<dbReference type="EMBL" id="QGNW01000002">
    <property type="protein sequence ID" value="RVX23016.1"/>
    <property type="molecule type" value="Genomic_DNA"/>
</dbReference>
<organism evidence="9 10">
    <name type="scientific">Vitis vinifera</name>
    <name type="common">Grape</name>
    <dbReference type="NCBI Taxonomy" id="29760"/>
    <lineage>
        <taxon>Eukaryota</taxon>
        <taxon>Viridiplantae</taxon>
        <taxon>Streptophyta</taxon>
        <taxon>Embryophyta</taxon>
        <taxon>Tracheophyta</taxon>
        <taxon>Spermatophyta</taxon>
        <taxon>Magnoliopsida</taxon>
        <taxon>eudicotyledons</taxon>
        <taxon>Gunneridae</taxon>
        <taxon>Pentapetalae</taxon>
        <taxon>rosids</taxon>
        <taxon>Vitales</taxon>
        <taxon>Vitaceae</taxon>
        <taxon>Viteae</taxon>
        <taxon>Vitis</taxon>
    </lineage>
</organism>
<gene>
    <name evidence="9" type="primary">VvCHDp000065</name>
    <name evidence="9" type="ORF">CK203_008381</name>
</gene>
<keyword evidence="4" id="KW-0378">Hydrolase</keyword>
<evidence type="ECO:0000256" key="5">
    <source>
        <dbReference type="ARBA" id="ARBA00022833"/>
    </source>
</evidence>
<feature type="region of interest" description="Disordered" evidence="7">
    <location>
        <begin position="47"/>
        <end position="87"/>
    </location>
</feature>
<dbReference type="SUPFAM" id="SSF63411">
    <property type="entry name" value="LuxS/MPP-like metallohydrolase"/>
    <property type="match status" value="1"/>
</dbReference>
<evidence type="ECO:0000256" key="2">
    <source>
        <dbReference type="ARBA" id="ARBA00022670"/>
    </source>
</evidence>
<dbReference type="InterPro" id="IPR050626">
    <property type="entry name" value="Peptidase_M16"/>
</dbReference>
<dbReference type="GO" id="GO:0008237">
    <property type="term" value="F:metallopeptidase activity"/>
    <property type="evidence" value="ECO:0007669"/>
    <property type="project" value="UniProtKB-KW"/>
</dbReference>
<dbReference type="InterPro" id="IPR011765">
    <property type="entry name" value="Pept_M16_N"/>
</dbReference>
<accession>A0A438KP84</accession>
<dbReference type="Pfam" id="PF00675">
    <property type="entry name" value="Peptidase_M16"/>
    <property type="match status" value="1"/>
</dbReference>
<evidence type="ECO:0000259" key="8">
    <source>
        <dbReference type="Pfam" id="PF00675"/>
    </source>
</evidence>
<evidence type="ECO:0000256" key="3">
    <source>
        <dbReference type="ARBA" id="ARBA00022723"/>
    </source>
</evidence>
<dbReference type="Proteomes" id="UP000288805">
    <property type="component" value="Unassembled WGS sequence"/>
</dbReference>
<keyword evidence="6" id="KW-0482">Metalloprotease</keyword>
<evidence type="ECO:0000256" key="6">
    <source>
        <dbReference type="ARBA" id="ARBA00023049"/>
    </source>
</evidence>
<dbReference type="PANTHER" id="PTHR43690:SF18">
    <property type="entry name" value="INSULIN-DEGRADING ENZYME-RELATED"/>
    <property type="match status" value="1"/>
</dbReference>
<evidence type="ECO:0000256" key="7">
    <source>
        <dbReference type="SAM" id="MobiDB-lite"/>
    </source>
</evidence>
<name>A0A438KP84_VITVI</name>
<feature type="domain" description="Peptidase M16 N-terminal" evidence="8">
    <location>
        <begin position="108"/>
        <end position="145"/>
    </location>
</feature>
<reference evidence="9 10" key="1">
    <citation type="journal article" date="2018" name="PLoS Genet.">
        <title>Population sequencing reveals clonal diversity and ancestral inbreeding in the grapevine cultivar Chardonnay.</title>
        <authorList>
            <person name="Roach M.J."/>
            <person name="Johnson D.L."/>
            <person name="Bohlmann J."/>
            <person name="van Vuuren H.J."/>
            <person name="Jones S.J."/>
            <person name="Pretorius I.S."/>
            <person name="Schmidt S.A."/>
            <person name="Borneman A.R."/>
        </authorList>
    </citation>
    <scope>NUCLEOTIDE SEQUENCE [LARGE SCALE GENOMIC DNA]</scope>
    <source>
        <strain evidence="10">cv. Chardonnay</strain>
        <tissue evidence="9">Leaf</tissue>
    </source>
</reference>
<comment type="caution">
    <text evidence="9">The sequence shown here is derived from an EMBL/GenBank/DDBJ whole genome shotgun (WGS) entry which is preliminary data.</text>
</comment>